<evidence type="ECO:0000313" key="2">
    <source>
        <dbReference type="EMBL" id="KAK8542449.1"/>
    </source>
</evidence>
<accession>A0ABR2DQ02</accession>
<sequence>MKSQMPQLGLKSCGPGEDSSSSVIGSLNHHHHRVSLRILLAKILYARLVVRKAKVWFGCSRVIIVAVMVKGGLKIYESLDIGDEMVERLTVAMKKIRDSFNGDGGEDDVLVMMMRVGVDGGCPMRLGYS</sequence>
<gene>
    <name evidence="2" type="ORF">V6N12_015045</name>
</gene>
<feature type="region of interest" description="Disordered" evidence="1">
    <location>
        <begin position="1"/>
        <end position="24"/>
    </location>
</feature>
<reference evidence="2 3" key="1">
    <citation type="journal article" date="2024" name="G3 (Bethesda)">
        <title>Genome assembly of Hibiscus sabdariffa L. provides insights into metabolisms of medicinal natural products.</title>
        <authorList>
            <person name="Kim T."/>
        </authorList>
    </citation>
    <scope>NUCLEOTIDE SEQUENCE [LARGE SCALE GENOMIC DNA]</scope>
    <source>
        <strain evidence="2">TK-2024</strain>
        <tissue evidence="2">Old leaves</tissue>
    </source>
</reference>
<name>A0ABR2DQ02_9ROSI</name>
<organism evidence="2 3">
    <name type="scientific">Hibiscus sabdariffa</name>
    <name type="common">roselle</name>
    <dbReference type="NCBI Taxonomy" id="183260"/>
    <lineage>
        <taxon>Eukaryota</taxon>
        <taxon>Viridiplantae</taxon>
        <taxon>Streptophyta</taxon>
        <taxon>Embryophyta</taxon>
        <taxon>Tracheophyta</taxon>
        <taxon>Spermatophyta</taxon>
        <taxon>Magnoliopsida</taxon>
        <taxon>eudicotyledons</taxon>
        <taxon>Gunneridae</taxon>
        <taxon>Pentapetalae</taxon>
        <taxon>rosids</taxon>
        <taxon>malvids</taxon>
        <taxon>Malvales</taxon>
        <taxon>Malvaceae</taxon>
        <taxon>Malvoideae</taxon>
        <taxon>Hibiscus</taxon>
    </lineage>
</organism>
<evidence type="ECO:0000313" key="3">
    <source>
        <dbReference type="Proteomes" id="UP001472677"/>
    </source>
</evidence>
<proteinExistence type="predicted"/>
<comment type="caution">
    <text evidence="2">The sequence shown here is derived from an EMBL/GenBank/DDBJ whole genome shotgun (WGS) entry which is preliminary data.</text>
</comment>
<evidence type="ECO:0000256" key="1">
    <source>
        <dbReference type="SAM" id="MobiDB-lite"/>
    </source>
</evidence>
<dbReference type="Proteomes" id="UP001472677">
    <property type="component" value="Unassembled WGS sequence"/>
</dbReference>
<protein>
    <submittedName>
        <fullName evidence="2">Uncharacterized protein</fullName>
    </submittedName>
</protein>
<keyword evidence="3" id="KW-1185">Reference proteome</keyword>
<dbReference type="EMBL" id="JBBPBM010000024">
    <property type="protein sequence ID" value="KAK8542449.1"/>
    <property type="molecule type" value="Genomic_DNA"/>
</dbReference>